<evidence type="ECO:0000313" key="2">
    <source>
        <dbReference type="EMBL" id="RKQ89526.1"/>
    </source>
</evidence>
<protein>
    <submittedName>
        <fullName evidence="2">Uncharacterized protein</fullName>
    </submittedName>
</protein>
<organism evidence="2 3">
    <name type="scientific">Maricaulis maris</name>
    <dbReference type="NCBI Taxonomy" id="74318"/>
    <lineage>
        <taxon>Bacteria</taxon>
        <taxon>Pseudomonadati</taxon>
        <taxon>Pseudomonadota</taxon>
        <taxon>Alphaproteobacteria</taxon>
        <taxon>Maricaulales</taxon>
        <taxon>Maricaulaceae</taxon>
        <taxon>Maricaulis</taxon>
    </lineage>
</organism>
<gene>
    <name evidence="2" type="ORF">C7435_3387</name>
</gene>
<sequence>MGTSTDSRGARPSSKLVPDHADATPQAKQPEPEPSRFRQFRTSMRKYAASGDSEHRSRALGGYARSAAGGAATGARKFGAVARSGAAAVAGLSNLAEGGTATEETGSDLSGAIGADVDVAAQLIAEAIAPHSESRDYVRNAIIEAVCTALEGEDTFETSHITEEMLSDVLHLYLAEAVFQEVWIQAGDATDGAETSEHLQTRENDMREVVKAAIDDALDSAITGQISQMTQKGIEKVQLQAVKVTLEHWEEADD</sequence>
<feature type="region of interest" description="Disordered" evidence="1">
    <location>
        <begin position="1"/>
        <end position="57"/>
    </location>
</feature>
<dbReference type="Proteomes" id="UP000273675">
    <property type="component" value="Unassembled WGS sequence"/>
</dbReference>
<accession>A0A495CVX9</accession>
<reference evidence="2 3" key="1">
    <citation type="submission" date="2018-10" db="EMBL/GenBank/DDBJ databases">
        <title>Genomic Encyclopedia of Type Strains, Phase IV (KMG-IV): sequencing the most valuable type-strain genomes for metagenomic binning, comparative biology and taxonomic classification.</title>
        <authorList>
            <person name="Goeker M."/>
        </authorList>
    </citation>
    <scope>NUCLEOTIDE SEQUENCE [LARGE SCALE GENOMIC DNA]</scope>
    <source>
        <strain evidence="2 3">DSM 4734</strain>
    </source>
</reference>
<dbReference type="OMA" id="DEWESFN"/>
<evidence type="ECO:0000313" key="3">
    <source>
        <dbReference type="Proteomes" id="UP000273675"/>
    </source>
</evidence>
<dbReference type="AlphaFoldDB" id="A0A495CVX9"/>
<name>A0A495CVX9_9PROT</name>
<proteinExistence type="predicted"/>
<comment type="caution">
    <text evidence="2">The sequence shown here is derived from an EMBL/GenBank/DDBJ whole genome shotgun (WGS) entry which is preliminary data.</text>
</comment>
<dbReference type="EMBL" id="RBIM01000010">
    <property type="protein sequence ID" value="RKQ89526.1"/>
    <property type="molecule type" value="Genomic_DNA"/>
</dbReference>
<evidence type="ECO:0000256" key="1">
    <source>
        <dbReference type="SAM" id="MobiDB-lite"/>
    </source>
</evidence>